<dbReference type="Gene3D" id="3.40.309.10">
    <property type="entry name" value="Aldehyde Dehydrogenase, Chain A, domain 2"/>
    <property type="match status" value="1"/>
</dbReference>
<accession>A0A1V8TBL9</accession>
<keyword evidence="4" id="KW-1185">Reference proteome</keyword>
<keyword evidence="1" id="KW-0812">Transmembrane</keyword>
<dbReference type="InterPro" id="IPR016161">
    <property type="entry name" value="Ald_DH/histidinol_DH"/>
</dbReference>
<evidence type="ECO:0000313" key="3">
    <source>
        <dbReference type="EMBL" id="OQO08684.1"/>
    </source>
</evidence>
<dbReference type="STRING" id="1507870.A0A1V8TBL9"/>
<gene>
    <name evidence="3" type="ORF">B0A48_06554</name>
</gene>
<reference evidence="4" key="1">
    <citation type="submission" date="2017-03" db="EMBL/GenBank/DDBJ databases">
        <title>Genomes of endolithic fungi from Antarctica.</title>
        <authorList>
            <person name="Coleine C."/>
            <person name="Masonjones S."/>
            <person name="Stajich J.E."/>
        </authorList>
    </citation>
    <scope>NUCLEOTIDE SEQUENCE [LARGE SCALE GENOMIC DNA]</scope>
    <source>
        <strain evidence="4">CCFEE 5527</strain>
    </source>
</reference>
<dbReference type="Pfam" id="PF00171">
    <property type="entry name" value="Aldedh"/>
    <property type="match status" value="1"/>
</dbReference>
<dbReference type="AlphaFoldDB" id="A0A1V8TBL9"/>
<dbReference type="InterPro" id="IPR016162">
    <property type="entry name" value="Ald_DH_N"/>
</dbReference>
<feature type="transmembrane region" description="Helical" evidence="1">
    <location>
        <begin position="467"/>
        <end position="490"/>
    </location>
</feature>
<sequence>MASATKAALARLRAAKIDGRTENVRYRQSQLQYLYRELIALQDELRAAIRKDSSISEAEADVEFAAGMTCVKDAYETLDFDKSLSDEYSVARGQDFTQRRRGVGLVYVKTGIDFPFFSVLAPLAAAAAAGNCVLVQVNADLRYLPGLLKQAIGKAVDPDAIAVIDDDVSDEAHLAEAMIVDQKSDPQASLRVNVLASRGRSRVVAVVDRTADVDAAARCLVRARLAYNGRSSYAPDLIIVNEFVKKPFFEAAARHINAYSDAGPSRRATASKQIEACPSSKVVASGDAGLVVDISSRSSPLLQSKISEPALLIIATTSLEDAIDYLTSSLSKSQSSVSETTYLASYIFANPPTAKYLSQFIPSSASFINHIPSDLLIGPAAPYFPQQPLNVTRRYTPEMFSVCSPEIAQTSPPAAKAAFALFGESSGQVQGKEALSAKQLAELAVRPLKPTGQPLQHAKIGFFEQGILIGLGTAATPILLTLGTGLYFGVRALWSSFH</sequence>
<dbReference type="InterPro" id="IPR015590">
    <property type="entry name" value="Aldehyde_DH_dom"/>
</dbReference>
<protein>
    <recommendedName>
        <fullName evidence="2">Aldehyde dehydrogenase domain-containing protein</fullName>
    </recommendedName>
</protein>
<evidence type="ECO:0000256" key="1">
    <source>
        <dbReference type="SAM" id="Phobius"/>
    </source>
</evidence>
<comment type="caution">
    <text evidence="3">The sequence shown here is derived from an EMBL/GenBank/DDBJ whole genome shotgun (WGS) entry which is preliminary data.</text>
</comment>
<evidence type="ECO:0000259" key="2">
    <source>
        <dbReference type="Pfam" id="PF00171"/>
    </source>
</evidence>
<dbReference type="SUPFAM" id="SSF53720">
    <property type="entry name" value="ALDH-like"/>
    <property type="match status" value="1"/>
</dbReference>
<dbReference type="GO" id="GO:0016620">
    <property type="term" value="F:oxidoreductase activity, acting on the aldehyde or oxo group of donors, NAD or NADP as acceptor"/>
    <property type="evidence" value="ECO:0007669"/>
    <property type="project" value="InterPro"/>
</dbReference>
<dbReference type="PANTHER" id="PTHR43111">
    <property type="entry name" value="ALDEHYDE DEHYDROGENASE B-RELATED"/>
    <property type="match status" value="1"/>
</dbReference>
<dbReference type="PANTHER" id="PTHR43111:SF1">
    <property type="entry name" value="ALDEHYDE DEHYDROGENASE B-RELATED"/>
    <property type="match status" value="1"/>
</dbReference>
<dbReference type="InterPro" id="IPR016163">
    <property type="entry name" value="Ald_DH_C"/>
</dbReference>
<evidence type="ECO:0000313" key="4">
    <source>
        <dbReference type="Proteomes" id="UP000192596"/>
    </source>
</evidence>
<feature type="domain" description="Aldehyde dehydrogenase" evidence="2">
    <location>
        <begin position="6"/>
        <end position="164"/>
    </location>
</feature>
<organism evidence="3 4">
    <name type="scientific">Cryoendolithus antarcticus</name>
    <dbReference type="NCBI Taxonomy" id="1507870"/>
    <lineage>
        <taxon>Eukaryota</taxon>
        <taxon>Fungi</taxon>
        <taxon>Dikarya</taxon>
        <taxon>Ascomycota</taxon>
        <taxon>Pezizomycotina</taxon>
        <taxon>Dothideomycetes</taxon>
        <taxon>Dothideomycetidae</taxon>
        <taxon>Cladosporiales</taxon>
        <taxon>Cladosporiaceae</taxon>
        <taxon>Cryoendolithus</taxon>
    </lineage>
</organism>
<name>A0A1V8TBL9_9PEZI</name>
<dbReference type="Proteomes" id="UP000192596">
    <property type="component" value="Unassembled WGS sequence"/>
</dbReference>
<keyword evidence="1" id="KW-0472">Membrane</keyword>
<dbReference type="Gene3D" id="3.40.605.10">
    <property type="entry name" value="Aldehyde Dehydrogenase, Chain A, domain 1"/>
    <property type="match status" value="1"/>
</dbReference>
<keyword evidence="1" id="KW-1133">Transmembrane helix</keyword>
<dbReference type="OrthoDB" id="5596991at2759"/>
<dbReference type="InParanoid" id="A0A1V8TBL9"/>
<dbReference type="EMBL" id="NAJO01000012">
    <property type="protein sequence ID" value="OQO08684.1"/>
    <property type="molecule type" value="Genomic_DNA"/>
</dbReference>
<proteinExistence type="predicted"/>